<organism evidence="2 3">
    <name type="scientific">Diplocarpon coronariae</name>
    <dbReference type="NCBI Taxonomy" id="2795749"/>
    <lineage>
        <taxon>Eukaryota</taxon>
        <taxon>Fungi</taxon>
        <taxon>Dikarya</taxon>
        <taxon>Ascomycota</taxon>
        <taxon>Pezizomycotina</taxon>
        <taxon>Leotiomycetes</taxon>
        <taxon>Helotiales</taxon>
        <taxon>Drepanopezizaceae</taxon>
        <taxon>Diplocarpon</taxon>
    </lineage>
</organism>
<reference evidence="2 3" key="1">
    <citation type="submission" date="2017-04" db="EMBL/GenBank/DDBJ databases">
        <title>Draft genome sequence of Marssonina coronaria NL1: causal agent of apple blotch.</title>
        <authorList>
            <person name="Cheng Q."/>
        </authorList>
    </citation>
    <scope>NUCLEOTIDE SEQUENCE [LARGE SCALE GENOMIC DNA]</scope>
    <source>
        <strain evidence="2 3">NL1</strain>
    </source>
</reference>
<name>A0A218Z4E7_9HELO</name>
<protein>
    <submittedName>
        <fullName evidence="2">Uncharacterized protein</fullName>
    </submittedName>
</protein>
<keyword evidence="3" id="KW-1185">Reference proteome</keyword>
<evidence type="ECO:0000313" key="3">
    <source>
        <dbReference type="Proteomes" id="UP000242519"/>
    </source>
</evidence>
<feature type="region of interest" description="Disordered" evidence="1">
    <location>
        <begin position="33"/>
        <end position="56"/>
    </location>
</feature>
<dbReference type="AlphaFoldDB" id="A0A218Z4E7"/>
<evidence type="ECO:0000313" key="2">
    <source>
        <dbReference type="EMBL" id="OWP02929.1"/>
    </source>
</evidence>
<dbReference type="EMBL" id="MZNU01000204">
    <property type="protein sequence ID" value="OWP02929.1"/>
    <property type="molecule type" value="Genomic_DNA"/>
</dbReference>
<dbReference type="Proteomes" id="UP000242519">
    <property type="component" value="Unassembled WGS sequence"/>
</dbReference>
<feature type="compositionally biased region" description="Basic and acidic residues" evidence="1">
    <location>
        <begin position="33"/>
        <end position="44"/>
    </location>
</feature>
<sequence length="75" mass="8313">MYASHLLRSRAGMCGIMLRFATGVGIRSTERRHGHFELSRHGAPDEPGTGTQGMKPRKGVWVVLLEPLRTVPSAW</sequence>
<accession>A0A218Z4E7</accession>
<proteinExistence type="predicted"/>
<evidence type="ECO:0000256" key="1">
    <source>
        <dbReference type="SAM" id="MobiDB-lite"/>
    </source>
</evidence>
<comment type="caution">
    <text evidence="2">The sequence shown here is derived from an EMBL/GenBank/DDBJ whole genome shotgun (WGS) entry which is preliminary data.</text>
</comment>
<dbReference type="InParanoid" id="A0A218Z4E7"/>
<gene>
    <name evidence="2" type="ORF">B2J93_3509</name>
</gene>